<evidence type="ECO:0000313" key="1">
    <source>
        <dbReference type="EMBL" id="MQM19835.1"/>
    </source>
</evidence>
<organism evidence="1 2">
    <name type="scientific">Colocasia esculenta</name>
    <name type="common">Wild taro</name>
    <name type="synonym">Arum esculentum</name>
    <dbReference type="NCBI Taxonomy" id="4460"/>
    <lineage>
        <taxon>Eukaryota</taxon>
        <taxon>Viridiplantae</taxon>
        <taxon>Streptophyta</taxon>
        <taxon>Embryophyta</taxon>
        <taxon>Tracheophyta</taxon>
        <taxon>Spermatophyta</taxon>
        <taxon>Magnoliopsida</taxon>
        <taxon>Liliopsida</taxon>
        <taxon>Araceae</taxon>
        <taxon>Aroideae</taxon>
        <taxon>Colocasieae</taxon>
        <taxon>Colocasia</taxon>
    </lineage>
</organism>
<proteinExistence type="predicted"/>
<comment type="caution">
    <text evidence="1">The sequence shown here is derived from an EMBL/GenBank/DDBJ whole genome shotgun (WGS) entry which is preliminary data.</text>
</comment>
<name>A0A843XL98_COLES</name>
<keyword evidence="2" id="KW-1185">Reference proteome</keyword>
<reference evidence="1" key="1">
    <citation type="submission" date="2017-07" db="EMBL/GenBank/DDBJ databases">
        <title>Taro Niue Genome Assembly and Annotation.</title>
        <authorList>
            <person name="Atibalentja N."/>
            <person name="Keating K."/>
            <person name="Fields C.J."/>
        </authorList>
    </citation>
    <scope>NUCLEOTIDE SEQUENCE</scope>
    <source>
        <strain evidence="1">Niue_2</strain>
        <tissue evidence="1">Leaf</tissue>
    </source>
</reference>
<evidence type="ECO:0000313" key="2">
    <source>
        <dbReference type="Proteomes" id="UP000652761"/>
    </source>
</evidence>
<gene>
    <name evidence="1" type="ORF">Taro_052848</name>
</gene>
<dbReference type="AlphaFoldDB" id="A0A843XL98"/>
<accession>A0A843XL98</accession>
<dbReference type="EMBL" id="NMUH01009249">
    <property type="protein sequence ID" value="MQM19835.1"/>
    <property type="molecule type" value="Genomic_DNA"/>
</dbReference>
<sequence>MRSVSSILDTLTLLLELYVRLRERRQWDNDFALVVGGTDTSRCTGPQLVLFPVPHSRELRPESLDVPGMGLRQCSRRAASQRCWADASSSVVSFDVVPRGMPQLVTELTGLNDVVRHSWYQSKEFEMADRRDWGGGGDEPEESTQRMIERIWESLMDIPMRLDQ</sequence>
<protein>
    <submittedName>
        <fullName evidence="1">Uncharacterized protein</fullName>
    </submittedName>
</protein>
<dbReference type="Proteomes" id="UP000652761">
    <property type="component" value="Unassembled WGS sequence"/>
</dbReference>